<accession>A0AA38GC30</accession>
<comment type="caution">
    <text evidence="1">The sequence shown here is derived from an EMBL/GenBank/DDBJ whole genome shotgun (WGS) entry which is preliminary data.</text>
</comment>
<sequence length="61" mass="7338">TEQEARSQAVTDDIEYYRKVWEMVTIADICWRPYGNYMVTENITEDFRGVEQLRWIAGHRP</sequence>
<dbReference type="AlphaFoldDB" id="A0AA38GC30"/>
<dbReference type="Proteomes" id="UP000824469">
    <property type="component" value="Unassembled WGS sequence"/>
</dbReference>
<organism evidence="1 2">
    <name type="scientific">Taxus chinensis</name>
    <name type="common">Chinese yew</name>
    <name type="synonym">Taxus wallichiana var. chinensis</name>
    <dbReference type="NCBI Taxonomy" id="29808"/>
    <lineage>
        <taxon>Eukaryota</taxon>
        <taxon>Viridiplantae</taxon>
        <taxon>Streptophyta</taxon>
        <taxon>Embryophyta</taxon>
        <taxon>Tracheophyta</taxon>
        <taxon>Spermatophyta</taxon>
        <taxon>Pinopsida</taxon>
        <taxon>Pinidae</taxon>
        <taxon>Conifers II</taxon>
        <taxon>Cupressales</taxon>
        <taxon>Taxaceae</taxon>
        <taxon>Taxus</taxon>
    </lineage>
</organism>
<keyword evidence="2" id="KW-1185">Reference proteome</keyword>
<evidence type="ECO:0000313" key="1">
    <source>
        <dbReference type="EMBL" id="KAH9320321.1"/>
    </source>
</evidence>
<reference evidence="1 2" key="1">
    <citation type="journal article" date="2021" name="Nat. Plants">
        <title>The Taxus genome provides insights into paclitaxel biosynthesis.</title>
        <authorList>
            <person name="Xiong X."/>
            <person name="Gou J."/>
            <person name="Liao Q."/>
            <person name="Li Y."/>
            <person name="Zhou Q."/>
            <person name="Bi G."/>
            <person name="Li C."/>
            <person name="Du R."/>
            <person name="Wang X."/>
            <person name="Sun T."/>
            <person name="Guo L."/>
            <person name="Liang H."/>
            <person name="Lu P."/>
            <person name="Wu Y."/>
            <person name="Zhang Z."/>
            <person name="Ro D.K."/>
            <person name="Shang Y."/>
            <person name="Huang S."/>
            <person name="Yan J."/>
        </authorList>
    </citation>
    <scope>NUCLEOTIDE SEQUENCE [LARGE SCALE GENOMIC DNA]</scope>
    <source>
        <strain evidence="1">Ta-2019</strain>
    </source>
</reference>
<name>A0AA38GC30_TAXCH</name>
<protein>
    <submittedName>
        <fullName evidence="1">Uncharacterized protein</fullName>
    </submittedName>
</protein>
<feature type="non-terminal residue" evidence="1">
    <location>
        <position position="1"/>
    </location>
</feature>
<evidence type="ECO:0000313" key="2">
    <source>
        <dbReference type="Proteomes" id="UP000824469"/>
    </source>
</evidence>
<gene>
    <name evidence="1" type="ORF">KI387_022090</name>
</gene>
<dbReference type="EMBL" id="JAHRHJ020000004">
    <property type="protein sequence ID" value="KAH9320321.1"/>
    <property type="molecule type" value="Genomic_DNA"/>
</dbReference>
<feature type="non-terminal residue" evidence="1">
    <location>
        <position position="61"/>
    </location>
</feature>
<proteinExistence type="predicted"/>